<organism evidence="4">
    <name type="scientific">Ditylum brightwellii</name>
    <dbReference type="NCBI Taxonomy" id="49249"/>
    <lineage>
        <taxon>Eukaryota</taxon>
        <taxon>Sar</taxon>
        <taxon>Stramenopiles</taxon>
        <taxon>Ochrophyta</taxon>
        <taxon>Bacillariophyta</taxon>
        <taxon>Mediophyceae</taxon>
        <taxon>Lithodesmiophycidae</taxon>
        <taxon>Lithodesmiales</taxon>
        <taxon>Lithodesmiaceae</taxon>
        <taxon>Ditylum</taxon>
    </lineage>
</organism>
<feature type="chain" id="PRO_5030160057" evidence="3">
    <location>
        <begin position="21"/>
        <end position="1100"/>
    </location>
</feature>
<keyword evidence="2" id="KW-1133">Transmembrane helix</keyword>
<dbReference type="EMBL" id="HBGN01004247">
    <property type="protein sequence ID" value="CAD9316406.1"/>
    <property type="molecule type" value="Transcribed_RNA"/>
</dbReference>
<keyword evidence="3" id="KW-0732">Signal</keyword>
<keyword evidence="2" id="KW-0812">Transmembrane</keyword>
<proteinExistence type="predicted"/>
<keyword evidence="2" id="KW-0472">Membrane</keyword>
<accession>A0A6U3P9D6</accession>
<protein>
    <submittedName>
        <fullName evidence="4">Uncharacterized protein</fullName>
    </submittedName>
</protein>
<dbReference type="InterPro" id="IPR016089">
    <property type="entry name" value="Chalcone_isomerase_bundle_sf"/>
</dbReference>
<evidence type="ECO:0000313" key="4">
    <source>
        <dbReference type="EMBL" id="CAD9316406.1"/>
    </source>
</evidence>
<evidence type="ECO:0000256" key="3">
    <source>
        <dbReference type="SAM" id="SignalP"/>
    </source>
</evidence>
<reference evidence="4" key="1">
    <citation type="submission" date="2021-01" db="EMBL/GenBank/DDBJ databases">
        <authorList>
            <person name="Corre E."/>
            <person name="Pelletier E."/>
            <person name="Niang G."/>
            <person name="Scheremetjew M."/>
            <person name="Finn R."/>
            <person name="Kale V."/>
            <person name="Holt S."/>
            <person name="Cochrane G."/>
            <person name="Meng A."/>
            <person name="Brown T."/>
            <person name="Cohen L."/>
        </authorList>
    </citation>
    <scope>NUCLEOTIDE SEQUENCE</scope>
    <source>
        <strain evidence="4">Pop2</strain>
    </source>
</reference>
<dbReference type="Gene3D" id="3.50.70.10">
    <property type="match status" value="1"/>
</dbReference>
<feature type="region of interest" description="Disordered" evidence="1">
    <location>
        <begin position="994"/>
        <end position="1028"/>
    </location>
</feature>
<feature type="compositionally biased region" description="Low complexity" evidence="1">
    <location>
        <begin position="501"/>
        <end position="513"/>
    </location>
</feature>
<feature type="signal peptide" evidence="3">
    <location>
        <begin position="1"/>
        <end position="20"/>
    </location>
</feature>
<feature type="compositionally biased region" description="Polar residues" evidence="1">
    <location>
        <begin position="436"/>
        <end position="445"/>
    </location>
</feature>
<feature type="region of interest" description="Disordered" evidence="1">
    <location>
        <begin position="206"/>
        <end position="238"/>
    </location>
</feature>
<feature type="region of interest" description="Disordered" evidence="1">
    <location>
        <begin position="386"/>
        <end position="452"/>
    </location>
</feature>
<dbReference type="InterPro" id="IPR016088">
    <property type="entry name" value="Chalcone_isomerase_3-sand"/>
</dbReference>
<gene>
    <name evidence="4" type="ORF">DBRI1063_LOCUS2813</name>
</gene>
<feature type="compositionally biased region" description="Basic and acidic residues" evidence="1">
    <location>
        <begin position="425"/>
        <end position="434"/>
    </location>
</feature>
<name>A0A6U3P9D6_9STRA</name>
<evidence type="ECO:0000256" key="1">
    <source>
        <dbReference type="SAM" id="MobiDB-lite"/>
    </source>
</evidence>
<evidence type="ECO:0000256" key="2">
    <source>
        <dbReference type="SAM" id="Phobius"/>
    </source>
</evidence>
<sequence>MRSRSSRLFIVLLHLVGVSTNLPRPGYSYWWNVGIVGVHPMAILFESLDLKHAGGLDGFLAQMRALGYDPDIDILAEPYWLQDDTDGKCLGPDGFSECGDATLWHVRRRKYPSGRKGASEQVEDGHNSNKRKRGLFSLVSFFTGGVEEPAHADEWGYALQLLDAEILSSISAHTSENALVEIGQKRKRKGRKGELEELFGKDCLIPNDANRSRQGEARQSSGSNEDELAERPWESLRTGPCSSEEAWAWSVNGEGILIHDKKAFEIASHRKRHKERNRQVLMGGSIAWQLQRGRNINDPALSDNIADCIWRSDSNEAILAPCIDEMEVNSTSQNVNSTAKPLSGSEKPVGFSLVRYQGAASSVRKLPSLMERPTITVDVGSIVPPLGDSKARMDSSNSMVKEHSRPDPIKKEEKMKYTSSLHSNTHRDHFDHPPTTKRTSQSHASNPVLHSDIKPSSQLLHTHASKISHASLASNRDPNNRRLLHKPGSFSGEQGHHLLHHPPTSSLSPGSPLGHHDDTPHMPRKIPVHPYIESSKDGLWEDPATGLRYLTDLCEYLGHERKEVGRHTLVGVGQFVKTMLKIKVYGVALYLSKRDVLADPNFVPHARSSADELRQGDGLYNYLMNAPSSSGGRIDRTLLLKLNMQLSTETMRTSLQADWKLLTDEHKEMLVSTSFKPRDADEKMLQKIKSEENSSNCSCGQNAPAEYNADPSCCARGTDLVFTWRKNGDLEVRLDGRLIDSFPVPDLAKGIFYEYLRGDDPMSVDARDHFADGLPFLLAPLASVRGVSSPIMSQGSSEETENNKKKQNNGFDLVRVVGNVGGVVAGNVAGAVVNFGEMMSSQAEEAVANFANTMKAAGESARTFSSEIDKKRISMWEGMISMPQDAFKLVSSHTPFLKSQYDRDTMISTRLTSPPLTSGAPRGKIFRPQAGKLPVETEPLPPLTDEIGVIIHPTMNFTHKLFLTMVHFYLVLLLIVSLPGPYNTRTRLVVKRVSNKNSQDESSSRASFSAKKGIFHSGKRKSSEELPKRNGVRTSVRWQIEEKEILLDEHADDWEPSFIEETEEHANHGHDIMNDVQYVALQETSKQPTAKMKKSLSYFL</sequence>
<dbReference type="Gene3D" id="1.10.890.20">
    <property type="match status" value="1"/>
</dbReference>
<feature type="transmembrane region" description="Helical" evidence="2">
    <location>
        <begin position="961"/>
        <end position="982"/>
    </location>
</feature>
<dbReference type="AlphaFoldDB" id="A0A6U3P9D6"/>
<feature type="compositionally biased region" description="Basic and acidic residues" evidence="1">
    <location>
        <begin position="400"/>
        <end position="416"/>
    </location>
</feature>
<feature type="region of interest" description="Disordered" evidence="1">
    <location>
        <begin position="470"/>
        <end position="525"/>
    </location>
</feature>